<dbReference type="PANTHER" id="PTHR36175:SF1">
    <property type="entry name" value="CYANOPHYCINASE"/>
    <property type="match status" value="1"/>
</dbReference>
<feature type="non-terminal residue" evidence="1">
    <location>
        <position position="81"/>
    </location>
</feature>
<keyword evidence="2" id="KW-1185">Reference proteome</keyword>
<dbReference type="EMBL" id="JAXCGZ010017145">
    <property type="protein sequence ID" value="KAK7068718.1"/>
    <property type="molecule type" value="Genomic_DNA"/>
</dbReference>
<dbReference type="PANTHER" id="PTHR36175">
    <property type="entry name" value="CYANOPHYCINASE"/>
    <property type="match status" value="1"/>
</dbReference>
<dbReference type="InterPro" id="IPR029062">
    <property type="entry name" value="Class_I_gatase-like"/>
</dbReference>
<name>A0AAN8WUL8_HALRR</name>
<dbReference type="Gene3D" id="3.40.50.880">
    <property type="match status" value="1"/>
</dbReference>
<gene>
    <name evidence="1" type="ORF">SK128_010638</name>
</gene>
<reference evidence="1 2" key="1">
    <citation type="submission" date="2023-11" db="EMBL/GenBank/DDBJ databases">
        <title>Halocaridina rubra genome assembly.</title>
        <authorList>
            <person name="Smith C."/>
        </authorList>
    </citation>
    <scope>NUCLEOTIDE SEQUENCE [LARGE SCALE GENOMIC DNA]</scope>
    <source>
        <strain evidence="1">EP-1</strain>
        <tissue evidence="1">Whole</tissue>
    </source>
</reference>
<protein>
    <submittedName>
        <fullName evidence="1">Uncharacterized protein</fullName>
    </submittedName>
</protein>
<accession>A0AAN8WUL8</accession>
<evidence type="ECO:0000313" key="2">
    <source>
        <dbReference type="Proteomes" id="UP001381693"/>
    </source>
</evidence>
<evidence type="ECO:0000313" key="1">
    <source>
        <dbReference type="EMBL" id="KAK7068718.1"/>
    </source>
</evidence>
<proteinExistence type="predicted"/>
<comment type="caution">
    <text evidence="1">The sequence shown here is derived from an EMBL/GenBank/DDBJ whole genome shotgun (WGS) entry which is preliminary data.</text>
</comment>
<sequence length="81" mass="8498">MYDSVNYTSLSREAADGNQWFVSLTRTGGVGVARIGVITTASADPADSATFYEDLLVNTYGAASATWIPVTETSGDADTQV</sequence>
<organism evidence="1 2">
    <name type="scientific">Halocaridina rubra</name>
    <name type="common">Hawaiian red shrimp</name>
    <dbReference type="NCBI Taxonomy" id="373956"/>
    <lineage>
        <taxon>Eukaryota</taxon>
        <taxon>Metazoa</taxon>
        <taxon>Ecdysozoa</taxon>
        <taxon>Arthropoda</taxon>
        <taxon>Crustacea</taxon>
        <taxon>Multicrustacea</taxon>
        <taxon>Malacostraca</taxon>
        <taxon>Eumalacostraca</taxon>
        <taxon>Eucarida</taxon>
        <taxon>Decapoda</taxon>
        <taxon>Pleocyemata</taxon>
        <taxon>Caridea</taxon>
        <taxon>Atyoidea</taxon>
        <taxon>Atyidae</taxon>
        <taxon>Halocaridina</taxon>
    </lineage>
</organism>
<dbReference type="AlphaFoldDB" id="A0AAN8WUL8"/>
<dbReference type="Proteomes" id="UP001381693">
    <property type="component" value="Unassembled WGS sequence"/>
</dbReference>